<evidence type="ECO:0000313" key="8">
    <source>
        <dbReference type="Proteomes" id="UP000280307"/>
    </source>
</evidence>
<keyword evidence="3" id="KW-0808">Transferase</keyword>
<dbReference type="InterPro" id="IPR050953">
    <property type="entry name" value="N4_N6_ade-DNA_methylase"/>
</dbReference>
<name>A0A426TTG0_9CHLR</name>
<dbReference type="EMBL" id="RSAS01000759">
    <property type="protein sequence ID" value="RRR67848.1"/>
    <property type="molecule type" value="Genomic_DNA"/>
</dbReference>
<organism evidence="7 8">
    <name type="scientific">Candidatus Viridilinea halotolerans</name>
    <dbReference type="NCBI Taxonomy" id="2491704"/>
    <lineage>
        <taxon>Bacteria</taxon>
        <taxon>Bacillati</taxon>
        <taxon>Chloroflexota</taxon>
        <taxon>Chloroflexia</taxon>
        <taxon>Chloroflexales</taxon>
        <taxon>Chloroflexineae</taxon>
        <taxon>Oscillochloridaceae</taxon>
        <taxon>Candidatus Viridilinea</taxon>
    </lineage>
</organism>
<evidence type="ECO:0000256" key="3">
    <source>
        <dbReference type="ARBA" id="ARBA00022679"/>
    </source>
</evidence>
<comment type="caution">
    <text evidence="7">The sequence shown here is derived from an EMBL/GenBank/DDBJ whole genome shotgun (WGS) entry which is preliminary data.</text>
</comment>
<dbReference type="AlphaFoldDB" id="A0A426TTG0"/>
<evidence type="ECO:0000256" key="1">
    <source>
        <dbReference type="ARBA" id="ARBA00011900"/>
    </source>
</evidence>
<dbReference type="PROSITE" id="PS00092">
    <property type="entry name" value="N6_MTASE"/>
    <property type="match status" value="1"/>
</dbReference>
<keyword evidence="4" id="KW-0949">S-adenosyl-L-methionine</keyword>
<evidence type="ECO:0000313" key="7">
    <source>
        <dbReference type="EMBL" id="RRR67848.1"/>
    </source>
</evidence>
<gene>
    <name evidence="7" type="ORF">EI684_18320</name>
</gene>
<comment type="catalytic activity">
    <reaction evidence="5">
        <text>a 2'-deoxyadenosine in DNA + S-adenosyl-L-methionine = an N(6)-methyl-2'-deoxyadenosine in DNA + S-adenosyl-L-homocysteine + H(+)</text>
        <dbReference type="Rhea" id="RHEA:15197"/>
        <dbReference type="Rhea" id="RHEA-COMP:12418"/>
        <dbReference type="Rhea" id="RHEA-COMP:12419"/>
        <dbReference type="ChEBI" id="CHEBI:15378"/>
        <dbReference type="ChEBI" id="CHEBI:57856"/>
        <dbReference type="ChEBI" id="CHEBI:59789"/>
        <dbReference type="ChEBI" id="CHEBI:90615"/>
        <dbReference type="ChEBI" id="CHEBI:90616"/>
        <dbReference type="EC" id="2.1.1.72"/>
    </reaction>
</comment>
<dbReference type="InterPro" id="IPR011639">
    <property type="entry name" value="MethylTrfase_TaqI-like_dom"/>
</dbReference>
<proteinExistence type="predicted"/>
<dbReference type="SUPFAM" id="SSF53335">
    <property type="entry name" value="S-adenosyl-L-methionine-dependent methyltransferases"/>
    <property type="match status" value="1"/>
</dbReference>
<dbReference type="InterPro" id="IPR029063">
    <property type="entry name" value="SAM-dependent_MTases_sf"/>
</dbReference>
<evidence type="ECO:0000256" key="2">
    <source>
        <dbReference type="ARBA" id="ARBA00022603"/>
    </source>
</evidence>
<accession>A0A426TTG0</accession>
<dbReference type="GO" id="GO:0003676">
    <property type="term" value="F:nucleic acid binding"/>
    <property type="evidence" value="ECO:0007669"/>
    <property type="project" value="InterPro"/>
</dbReference>
<protein>
    <recommendedName>
        <fullName evidence="1">site-specific DNA-methyltransferase (adenine-specific)</fullName>
        <ecNumber evidence="1">2.1.1.72</ecNumber>
    </recommendedName>
</protein>
<evidence type="ECO:0000256" key="5">
    <source>
        <dbReference type="ARBA" id="ARBA00047942"/>
    </source>
</evidence>
<dbReference type="PANTHER" id="PTHR33841:SF1">
    <property type="entry name" value="DNA METHYLTRANSFERASE A"/>
    <property type="match status" value="1"/>
</dbReference>
<dbReference type="InterPro" id="IPR002052">
    <property type="entry name" value="DNA_methylase_N6_adenine_CS"/>
</dbReference>
<evidence type="ECO:0000256" key="4">
    <source>
        <dbReference type="ARBA" id="ARBA00022691"/>
    </source>
</evidence>
<reference evidence="7 8" key="1">
    <citation type="submission" date="2018-12" db="EMBL/GenBank/DDBJ databases">
        <title>Genome Sequence of Candidatus Viridilinea halotolerans isolated from saline sulfide-rich spring.</title>
        <authorList>
            <person name="Grouzdev D.S."/>
            <person name="Burganskaya E.I."/>
            <person name="Krutkina M.S."/>
            <person name="Sukhacheva M.V."/>
            <person name="Gorlenko V.M."/>
        </authorList>
    </citation>
    <scope>NUCLEOTIDE SEQUENCE [LARGE SCALE GENOMIC DNA]</scope>
    <source>
        <strain evidence="7">Chok-6</strain>
    </source>
</reference>
<dbReference type="Pfam" id="PF07669">
    <property type="entry name" value="Eco57I"/>
    <property type="match status" value="1"/>
</dbReference>
<dbReference type="GO" id="GO:0005524">
    <property type="term" value="F:ATP binding"/>
    <property type="evidence" value="ECO:0007669"/>
    <property type="project" value="UniProtKB-KW"/>
</dbReference>
<dbReference type="Proteomes" id="UP000280307">
    <property type="component" value="Unassembled WGS sequence"/>
</dbReference>
<dbReference type="PANTHER" id="PTHR33841">
    <property type="entry name" value="DNA METHYLTRANSFERASE YEEA-RELATED"/>
    <property type="match status" value="1"/>
</dbReference>
<feature type="domain" description="Type II methyltransferase M.TaqI-like" evidence="6">
    <location>
        <begin position="482"/>
        <end position="705"/>
    </location>
</feature>
<dbReference type="GO" id="GO:0006304">
    <property type="term" value="P:DNA modification"/>
    <property type="evidence" value="ECO:0007669"/>
    <property type="project" value="InterPro"/>
</dbReference>
<dbReference type="GO" id="GO:0032259">
    <property type="term" value="P:methylation"/>
    <property type="evidence" value="ECO:0007669"/>
    <property type="project" value="UniProtKB-KW"/>
</dbReference>
<keyword evidence="7" id="KW-0547">Nucleotide-binding</keyword>
<dbReference type="GO" id="GO:0009007">
    <property type="term" value="F:site-specific DNA-methyltransferase (adenine-specific) activity"/>
    <property type="evidence" value="ECO:0007669"/>
    <property type="project" value="UniProtKB-EC"/>
</dbReference>
<dbReference type="EC" id="2.1.1.72" evidence="1"/>
<dbReference type="Gene3D" id="3.40.50.150">
    <property type="entry name" value="Vaccinia Virus protein VP39"/>
    <property type="match status" value="1"/>
</dbReference>
<keyword evidence="7" id="KW-0067">ATP-binding</keyword>
<evidence type="ECO:0000259" key="6">
    <source>
        <dbReference type="Pfam" id="PF07669"/>
    </source>
</evidence>
<keyword evidence="2" id="KW-0489">Methyltransferase</keyword>
<sequence>MAIDVNEARSRLQAFAFADLFIEDLGWFRPVNPRPITWDCQDAAVTRREIANLAGVVVFEVTTADGAIPDEPVRRAIHRDIAQLHDENLLIFLNAERRSSLWYWVKRDGSKRYPRRHAYVQGQPGELLIAKLSAMFVDISELDAEGNLPLLEAARRVRQALDVEPVTKRFFNDFQKLHTTLLGAIAGVADERERHWYASVLLSRLMFVYFLQRRGFLDGGNYRYLQQGLEASEQRGQDRYFSEFLTTLFFEGFAKPEADRSAAATTLIGSICYLNGGLFLPHQVEQKYPRLAVSDQVLRKILELFESYDWVLDDTPSGNERAINPAVLGYIFEKYINQKSFGAYYTRSEITAYLCEQTIHRLVLDRVNQMMSEEGGGMSANFHPSSLIPHPYETVGDLLLKPSAKVCRVLLKQILPDLRLLDPACGSGAFLVAAMRTLIEIYSALVGKAKFMGDTTLDAWLAEIERDHPNLDYYIKKQIIVNNLYGVDIMAEAVEIARLRLFLALVASARTVNDLEPLPNIDFNILAGNALIGLLRVDEERAEQKAAQQQTIQQIGLFEAGKHESYRQAVNKKNRLVTTYRDTATTLRGVALSALRDEIQRHREEAAEVLDALLLDDFQSLGIKYEEATWDTAKGKLGKPKKRPLTLEDLRALQPFHWGYEFDEVMNERGGFDAIIANPPWETLKPDAKEFFGEHSDLVSKKKMNVKAFEQEQTKLLQDPEILGAWLSYLSRFPYQSAYFRTAAQFDHQSAVVGGKRTGTDINFYKLFVEQIFHLLHPGGQGGIVVPSGIYTDMGATGLRKLLFDQTQVRAILSLSNERYLFEGIHHAFRYVFLTFEKGGKTEGFAAAFRINPREAVGINEIDSFLNTPDQHLPMRLDVVRQLSPETLSVMEFRSHADVAITQKLLKYPTLGSQLPDVWNFRLRREFDISMNRDLFFTTTGHSRLPLFTGKMFHQFTLTNEHSGYWIDEPAGRKVLLGKTPDTGQKLDYQGYRFVHRRIANSQNERTFITTIAPPMVFSEVNSTVLNVPASGISLAEQVYLCAVCNSLTLDWMLRQKVAATLNMFYIYQLPVPRLTAADPRFAPIVERAAKLICTTPEYDALAAEVGLVRDEGGGRKDEAEPSPLIPHPSSLIPHPSSLIPHPSSLIPHPSSLALRAELDGLVAHLYELSEAELTHILGSFPLVAEAQKEAVLNAYRSFAPHPDDEIRDEGRGKKDE</sequence>